<reference evidence="8" key="1">
    <citation type="submission" date="2018-06" db="EMBL/GenBank/DDBJ databases">
        <authorList>
            <person name="Zhirakovskaya E."/>
        </authorList>
    </citation>
    <scope>NUCLEOTIDE SEQUENCE</scope>
</reference>
<feature type="compositionally biased region" description="Basic residues" evidence="5">
    <location>
        <begin position="79"/>
        <end position="104"/>
    </location>
</feature>
<dbReference type="SUPFAM" id="SSF74653">
    <property type="entry name" value="TolA/TonB C-terminal domain"/>
    <property type="match status" value="1"/>
</dbReference>
<feature type="region of interest" description="Disordered" evidence="5">
    <location>
        <begin position="72"/>
        <end position="104"/>
    </location>
</feature>
<evidence type="ECO:0000256" key="6">
    <source>
        <dbReference type="SAM" id="Phobius"/>
    </source>
</evidence>
<keyword evidence="4 6" id="KW-0472">Membrane</keyword>
<dbReference type="InterPro" id="IPR049806">
    <property type="entry name" value="MasK-like_C"/>
</dbReference>
<dbReference type="GO" id="GO:0055085">
    <property type="term" value="P:transmembrane transport"/>
    <property type="evidence" value="ECO:0007669"/>
    <property type="project" value="InterPro"/>
</dbReference>
<evidence type="ECO:0000259" key="7">
    <source>
        <dbReference type="Pfam" id="PF03544"/>
    </source>
</evidence>
<evidence type="ECO:0000256" key="1">
    <source>
        <dbReference type="ARBA" id="ARBA00004167"/>
    </source>
</evidence>
<dbReference type="InterPro" id="IPR037682">
    <property type="entry name" value="TonB_C"/>
</dbReference>
<sequence>MGYAAFYNEPVLPWSKTENDVRFNKILKRSLLFFLLLTILFPFLPIPEVEQKELKQVAPRLAKLLIQKKQQKAAAPKPAAKKKAVEKKKKAKKKSKKPAAKKKAIKKAASSGLMALTDELADLRDSFNVASVRSTNLSKSGKTKSKRAASNLLTAKAGRGSGGISTRGLSNKTGGGSLSGRSLSGVSSNIGGGTGTRRVAGGKAGRSQEEIERVFQRNKGGIFALYNRALRKDPSLQGKVVLELTILPSGKVSKCRIISSELKAKRFERRLILKVKTFRFKKKNVATVTVTYPIDFLPS</sequence>
<dbReference type="Pfam" id="PF03544">
    <property type="entry name" value="TonB_C"/>
    <property type="match status" value="1"/>
</dbReference>
<keyword evidence="3 6" id="KW-1133">Transmembrane helix</keyword>
<dbReference type="GO" id="GO:0016020">
    <property type="term" value="C:membrane"/>
    <property type="evidence" value="ECO:0007669"/>
    <property type="project" value="UniProtKB-SubCell"/>
</dbReference>
<dbReference type="NCBIfam" id="TIGR01352">
    <property type="entry name" value="tonB_Cterm"/>
    <property type="match status" value="1"/>
</dbReference>
<feature type="region of interest" description="Disordered" evidence="5">
    <location>
        <begin position="134"/>
        <end position="208"/>
    </location>
</feature>
<proteinExistence type="predicted"/>
<evidence type="ECO:0000256" key="5">
    <source>
        <dbReference type="SAM" id="MobiDB-lite"/>
    </source>
</evidence>
<feature type="transmembrane region" description="Helical" evidence="6">
    <location>
        <begin position="26"/>
        <end position="44"/>
    </location>
</feature>
<accession>A0A3B0ZSH6</accession>
<dbReference type="NCBIfam" id="NF033768">
    <property type="entry name" value="myxo_SS_tail"/>
    <property type="match status" value="1"/>
</dbReference>
<evidence type="ECO:0000256" key="3">
    <source>
        <dbReference type="ARBA" id="ARBA00022989"/>
    </source>
</evidence>
<dbReference type="Gene3D" id="3.30.2420.10">
    <property type="entry name" value="TonB"/>
    <property type="match status" value="1"/>
</dbReference>
<dbReference type="InterPro" id="IPR006260">
    <property type="entry name" value="TonB/TolA_C"/>
</dbReference>
<dbReference type="AlphaFoldDB" id="A0A3B0ZSH6"/>
<gene>
    <name evidence="8" type="ORF">MNBD_GAMMA23-231</name>
</gene>
<protein>
    <recommendedName>
        <fullName evidence="7">TonB C-terminal domain-containing protein</fullName>
    </recommendedName>
</protein>
<evidence type="ECO:0000256" key="2">
    <source>
        <dbReference type="ARBA" id="ARBA00022692"/>
    </source>
</evidence>
<name>A0A3B0ZSH6_9ZZZZ</name>
<evidence type="ECO:0000313" key="8">
    <source>
        <dbReference type="EMBL" id="VAW92180.1"/>
    </source>
</evidence>
<dbReference type="EMBL" id="UOFT01000023">
    <property type="protein sequence ID" value="VAW92180.1"/>
    <property type="molecule type" value="Genomic_DNA"/>
</dbReference>
<feature type="compositionally biased region" description="Low complexity" evidence="5">
    <location>
        <begin position="179"/>
        <end position="188"/>
    </location>
</feature>
<organism evidence="8">
    <name type="scientific">hydrothermal vent metagenome</name>
    <dbReference type="NCBI Taxonomy" id="652676"/>
    <lineage>
        <taxon>unclassified sequences</taxon>
        <taxon>metagenomes</taxon>
        <taxon>ecological metagenomes</taxon>
    </lineage>
</organism>
<evidence type="ECO:0000256" key="4">
    <source>
        <dbReference type="ARBA" id="ARBA00023136"/>
    </source>
</evidence>
<keyword evidence="2 6" id="KW-0812">Transmembrane</keyword>
<feature type="domain" description="TonB C-terminal" evidence="7">
    <location>
        <begin position="236"/>
        <end position="296"/>
    </location>
</feature>
<comment type="subcellular location">
    <subcellularLocation>
        <location evidence="1">Membrane</location>
        <topology evidence="1">Single-pass membrane protein</topology>
    </subcellularLocation>
</comment>